<accession>A0A917VMM1</accession>
<sequence>MSPGHEETGGAAAGEAAPVDYRFTLANERTFLSWIRTALGLLAGGVAVHAVVQEQWNTDFRTALAVSCLVLSLVVAVGAYLHWRRIRLAMDQGRPLPGTVLVPVLSAGTAFVAILACAAILLR</sequence>
<feature type="transmembrane region" description="Helical" evidence="5">
    <location>
        <begin position="64"/>
        <end position="83"/>
    </location>
</feature>
<evidence type="ECO:0000259" key="6">
    <source>
        <dbReference type="Pfam" id="PF02656"/>
    </source>
</evidence>
<evidence type="ECO:0000256" key="5">
    <source>
        <dbReference type="SAM" id="Phobius"/>
    </source>
</evidence>
<protein>
    <recommendedName>
        <fullName evidence="6">DUF202 domain-containing protein</fullName>
    </recommendedName>
</protein>
<evidence type="ECO:0000256" key="1">
    <source>
        <dbReference type="ARBA" id="ARBA00004127"/>
    </source>
</evidence>
<evidence type="ECO:0000313" key="7">
    <source>
        <dbReference type="EMBL" id="GGK96340.1"/>
    </source>
</evidence>
<feature type="domain" description="DUF202" evidence="6">
    <location>
        <begin position="22"/>
        <end position="86"/>
    </location>
</feature>
<dbReference type="Proteomes" id="UP000638263">
    <property type="component" value="Unassembled WGS sequence"/>
</dbReference>
<comment type="caution">
    <text evidence="7">The sequence shown here is derived from an EMBL/GenBank/DDBJ whole genome shotgun (WGS) entry which is preliminary data.</text>
</comment>
<dbReference type="Pfam" id="PF02656">
    <property type="entry name" value="DUF202"/>
    <property type="match status" value="1"/>
</dbReference>
<evidence type="ECO:0000256" key="3">
    <source>
        <dbReference type="ARBA" id="ARBA00022989"/>
    </source>
</evidence>
<feature type="transmembrane region" description="Helical" evidence="5">
    <location>
        <begin position="31"/>
        <end position="52"/>
    </location>
</feature>
<keyword evidence="4 5" id="KW-0472">Membrane</keyword>
<evidence type="ECO:0000256" key="4">
    <source>
        <dbReference type="ARBA" id="ARBA00023136"/>
    </source>
</evidence>
<dbReference type="RefSeq" id="WP_062996261.1">
    <property type="nucleotide sequence ID" value="NZ_BMMH01000001.1"/>
</dbReference>
<proteinExistence type="predicted"/>
<gene>
    <name evidence="7" type="ORF">GCM10011588_08400</name>
</gene>
<keyword evidence="2 5" id="KW-0812">Transmembrane</keyword>
<dbReference type="GO" id="GO:0012505">
    <property type="term" value="C:endomembrane system"/>
    <property type="evidence" value="ECO:0007669"/>
    <property type="project" value="UniProtKB-SubCell"/>
</dbReference>
<comment type="subcellular location">
    <subcellularLocation>
        <location evidence="1">Endomembrane system</location>
        <topology evidence="1">Multi-pass membrane protein</topology>
    </subcellularLocation>
</comment>
<keyword evidence="8" id="KW-1185">Reference proteome</keyword>
<dbReference type="AlphaFoldDB" id="A0A917VMM1"/>
<evidence type="ECO:0000313" key="8">
    <source>
        <dbReference type="Proteomes" id="UP000638263"/>
    </source>
</evidence>
<reference evidence="7" key="2">
    <citation type="submission" date="2020-09" db="EMBL/GenBank/DDBJ databases">
        <authorList>
            <person name="Sun Q."/>
            <person name="Zhou Y."/>
        </authorList>
    </citation>
    <scope>NUCLEOTIDE SEQUENCE</scope>
    <source>
        <strain evidence="7">CGMCC 4.3508</strain>
    </source>
</reference>
<reference evidence="7" key="1">
    <citation type="journal article" date="2014" name="Int. J. Syst. Evol. Microbiol.">
        <title>Complete genome sequence of Corynebacterium casei LMG S-19264T (=DSM 44701T), isolated from a smear-ripened cheese.</title>
        <authorList>
            <consortium name="US DOE Joint Genome Institute (JGI-PGF)"/>
            <person name="Walter F."/>
            <person name="Albersmeier A."/>
            <person name="Kalinowski J."/>
            <person name="Ruckert C."/>
        </authorList>
    </citation>
    <scope>NUCLEOTIDE SEQUENCE</scope>
    <source>
        <strain evidence="7">CGMCC 4.3508</strain>
    </source>
</reference>
<name>A0A917VMM1_9NOCA</name>
<dbReference type="InterPro" id="IPR003807">
    <property type="entry name" value="DUF202"/>
</dbReference>
<feature type="transmembrane region" description="Helical" evidence="5">
    <location>
        <begin position="103"/>
        <end position="122"/>
    </location>
</feature>
<dbReference type="EMBL" id="BMMH01000001">
    <property type="protein sequence ID" value="GGK96340.1"/>
    <property type="molecule type" value="Genomic_DNA"/>
</dbReference>
<organism evidence="7 8">
    <name type="scientific">Nocardia jinanensis</name>
    <dbReference type="NCBI Taxonomy" id="382504"/>
    <lineage>
        <taxon>Bacteria</taxon>
        <taxon>Bacillati</taxon>
        <taxon>Actinomycetota</taxon>
        <taxon>Actinomycetes</taxon>
        <taxon>Mycobacteriales</taxon>
        <taxon>Nocardiaceae</taxon>
        <taxon>Nocardia</taxon>
    </lineage>
</organism>
<keyword evidence="3 5" id="KW-1133">Transmembrane helix</keyword>
<evidence type="ECO:0000256" key="2">
    <source>
        <dbReference type="ARBA" id="ARBA00022692"/>
    </source>
</evidence>